<feature type="domain" description="2-C-methyl-D-erythritol 2,4-cyclodiphosphate synthase" evidence="10">
    <location>
        <begin position="63"/>
        <end position="216"/>
    </location>
</feature>
<dbReference type="FunFam" id="3.30.1330.50:FF:000003">
    <property type="entry name" value="2-C-methyl-D-erythritol 2,4-cyclodiphosphate synthase"/>
    <property type="match status" value="1"/>
</dbReference>
<evidence type="ECO:0000256" key="1">
    <source>
        <dbReference type="ARBA" id="ARBA00000200"/>
    </source>
</evidence>
<evidence type="ECO:0000256" key="8">
    <source>
        <dbReference type="RuleBase" id="RU004395"/>
    </source>
</evidence>
<dbReference type="GO" id="GO:0016114">
    <property type="term" value="P:terpenoid biosynthetic process"/>
    <property type="evidence" value="ECO:0007669"/>
    <property type="project" value="InterPro"/>
</dbReference>
<dbReference type="UniPathway" id="UPA00056">
    <property type="reaction ID" value="UER00095"/>
</dbReference>
<evidence type="ECO:0000256" key="5">
    <source>
        <dbReference type="ARBA" id="ARBA00022723"/>
    </source>
</evidence>
<dbReference type="GO" id="GO:0019288">
    <property type="term" value="P:isopentenyl diphosphate biosynthetic process, methylerythritol 4-phosphate pathway"/>
    <property type="evidence" value="ECO:0007669"/>
    <property type="project" value="UniProtKB-UniPathway"/>
</dbReference>
<sequence length="219" mass="24179">MKYLPLPATLLLLLSHGLSVFSRPVTCRSRSVASTRVSPWRPGSSTARQSRMLRMFSTGEPAMRIGHGWDIHRLEDGLTLTIGGVVIPFEKGTVAHSDGDVLYHSLTDAILGAIGMPDIGQLFPDNDPQWKGAASHQFMTEAYRLMKERGYQIGNVDVTLILQKPKVKDIKPEMKENIVKLLNTDASRVNIKARTHENVDSVGEVRALACHSVVLLEKA</sequence>
<comment type="cofactor">
    <cofactor evidence="2">
        <name>a divalent metal cation</name>
        <dbReference type="ChEBI" id="CHEBI:60240"/>
    </cofactor>
</comment>
<keyword evidence="6 8" id="KW-0414">Isoprene biosynthesis</keyword>
<dbReference type="InterPro" id="IPR020555">
    <property type="entry name" value="MECDP_synthase_CS"/>
</dbReference>
<dbReference type="SUPFAM" id="SSF69765">
    <property type="entry name" value="IpsF-like"/>
    <property type="match status" value="1"/>
</dbReference>
<comment type="pathway">
    <text evidence="3">Isoprenoid biosynthesis; isopentenyl diphosphate biosynthesis via DXP pathway; isopentenyl diphosphate from 1-deoxy-D-xylulose 5-phosphate: step 4/6.</text>
</comment>
<dbReference type="EC" id="4.6.1.12" evidence="4 8"/>
<evidence type="ECO:0000256" key="6">
    <source>
        <dbReference type="ARBA" id="ARBA00023229"/>
    </source>
</evidence>
<dbReference type="HAMAP" id="MF_00107">
    <property type="entry name" value="IspF"/>
    <property type="match status" value="1"/>
</dbReference>
<dbReference type="NCBIfam" id="TIGR00151">
    <property type="entry name" value="ispF"/>
    <property type="match status" value="1"/>
</dbReference>
<reference evidence="11" key="1">
    <citation type="submission" date="2021-01" db="EMBL/GenBank/DDBJ databases">
        <authorList>
            <person name="Corre E."/>
            <person name="Pelletier E."/>
            <person name="Niang G."/>
            <person name="Scheremetjew M."/>
            <person name="Finn R."/>
            <person name="Kale V."/>
            <person name="Holt S."/>
            <person name="Cochrane G."/>
            <person name="Meng A."/>
            <person name="Brown T."/>
            <person name="Cohen L."/>
        </authorList>
    </citation>
    <scope>NUCLEOTIDE SEQUENCE</scope>
    <source>
        <strain evidence="11">CCMP2058</strain>
    </source>
</reference>
<keyword evidence="5" id="KW-0479">Metal-binding</keyword>
<dbReference type="CDD" id="cd00554">
    <property type="entry name" value="MECDP_synthase"/>
    <property type="match status" value="1"/>
</dbReference>
<dbReference type="InterPro" id="IPR036571">
    <property type="entry name" value="MECDP_synthase_sf"/>
</dbReference>
<dbReference type="Pfam" id="PF02542">
    <property type="entry name" value="YgbB"/>
    <property type="match status" value="1"/>
</dbReference>
<dbReference type="GO" id="GO:0008685">
    <property type="term" value="F:2-C-methyl-D-erythritol 2,4-cyclodiphosphate synthase activity"/>
    <property type="evidence" value="ECO:0007669"/>
    <property type="project" value="UniProtKB-EC"/>
</dbReference>
<evidence type="ECO:0000256" key="2">
    <source>
        <dbReference type="ARBA" id="ARBA00001968"/>
    </source>
</evidence>
<protein>
    <recommendedName>
        <fullName evidence="4 8">2-C-methyl-D-erythritol 2,4-cyclodiphosphate synthase</fullName>
        <ecNumber evidence="4 8">4.6.1.12</ecNumber>
    </recommendedName>
</protein>
<evidence type="ECO:0000256" key="7">
    <source>
        <dbReference type="ARBA" id="ARBA00023239"/>
    </source>
</evidence>
<feature type="signal peptide" evidence="9">
    <location>
        <begin position="1"/>
        <end position="22"/>
    </location>
</feature>
<keyword evidence="9" id="KW-0732">Signal</keyword>
<evidence type="ECO:0000256" key="3">
    <source>
        <dbReference type="ARBA" id="ARBA00004709"/>
    </source>
</evidence>
<gene>
    <name evidence="11" type="ORF">LAMO00422_LOCUS8839</name>
</gene>
<evidence type="ECO:0000313" key="11">
    <source>
        <dbReference type="EMBL" id="CAD8446913.1"/>
    </source>
</evidence>
<organism evidence="11">
    <name type="scientific">Amorphochlora amoebiformis</name>
    <dbReference type="NCBI Taxonomy" id="1561963"/>
    <lineage>
        <taxon>Eukaryota</taxon>
        <taxon>Sar</taxon>
        <taxon>Rhizaria</taxon>
        <taxon>Cercozoa</taxon>
        <taxon>Chlorarachniophyceae</taxon>
        <taxon>Amorphochlora</taxon>
    </lineage>
</organism>
<dbReference type="AlphaFoldDB" id="A0A7S0GXU7"/>
<dbReference type="EMBL" id="HBEM01012700">
    <property type="protein sequence ID" value="CAD8446913.1"/>
    <property type="molecule type" value="Transcribed_RNA"/>
</dbReference>
<comment type="similarity">
    <text evidence="8">Belongs to the IspF family.</text>
</comment>
<comment type="catalytic activity">
    <reaction evidence="1 8">
        <text>4-CDP-2-C-methyl-D-erythritol 2-phosphate = 2-C-methyl-D-erythritol 2,4-cyclic diphosphate + CMP</text>
        <dbReference type="Rhea" id="RHEA:23864"/>
        <dbReference type="ChEBI" id="CHEBI:57919"/>
        <dbReference type="ChEBI" id="CHEBI:58483"/>
        <dbReference type="ChEBI" id="CHEBI:60377"/>
        <dbReference type="EC" id="4.6.1.12"/>
    </reaction>
</comment>
<feature type="chain" id="PRO_5030934715" description="2-C-methyl-D-erythritol 2,4-cyclodiphosphate synthase" evidence="9">
    <location>
        <begin position="23"/>
        <end position="219"/>
    </location>
</feature>
<dbReference type="PANTHER" id="PTHR43181">
    <property type="entry name" value="2-C-METHYL-D-ERYTHRITOL 2,4-CYCLODIPHOSPHATE SYNTHASE, CHLOROPLASTIC"/>
    <property type="match status" value="1"/>
</dbReference>
<dbReference type="GO" id="GO:0046872">
    <property type="term" value="F:metal ion binding"/>
    <property type="evidence" value="ECO:0007669"/>
    <property type="project" value="UniProtKB-KW"/>
</dbReference>
<evidence type="ECO:0000259" key="10">
    <source>
        <dbReference type="Pfam" id="PF02542"/>
    </source>
</evidence>
<evidence type="ECO:0000256" key="9">
    <source>
        <dbReference type="SAM" id="SignalP"/>
    </source>
</evidence>
<dbReference type="PROSITE" id="PS01350">
    <property type="entry name" value="ISPF"/>
    <property type="match status" value="1"/>
</dbReference>
<proteinExistence type="inferred from homology"/>
<name>A0A7S0GXU7_9EUKA</name>
<dbReference type="Gene3D" id="3.30.1330.50">
    <property type="entry name" value="2-C-methyl-D-erythritol 2,4-cyclodiphosphate synthase"/>
    <property type="match status" value="1"/>
</dbReference>
<evidence type="ECO:0000256" key="4">
    <source>
        <dbReference type="ARBA" id="ARBA00012579"/>
    </source>
</evidence>
<keyword evidence="7 8" id="KW-0456">Lyase</keyword>
<dbReference type="PANTHER" id="PTHR43181:SF1">
    <property type="entry name" value="2-C-METHYL-D-ERYTHRITOL 2,4-CYCLODIPHOSPHATE SYNTHASE, CHLOROPLASTIC"/>
    <property type="match status" value="1"/>
</dbReference>
<dbReference type="InterPro" id="IPR003526">
    <property type="entry name" value="MECDP_synthase"/>
</dbReference>
<accession>A0A7S0GXU7</accession>